<keyword evidence="1" id="KW-1133">Transmembrane helix</keyword>
<name>A0A915KI19_ROMCU</name>
<keyword evidence="1" id="KW-0472">Membrane</keyword>
<proteinExistence type="predicted"/>
<sequence>MNCSLAALTMQSSSWNRVSLINSSRTDVKISPNQFLPRHCDLYQRLGSSMPIPMPQVGSIGLVSTNVVPSVLTASHRLWSNPTTLRPKFFIDFGSDVSIMSSIDCLSSKSSEIGGGKFKDSRDDDNLSLFKKCTNIGRRSTPRTASAKRFRSRSTIFFPRTIIVVVWSTSVVVVGRSIVVVVVTFRHFSSTRFVAAISIIVVVSVSIGEMRIVRQN</sequence>
<keyword evidence="1" id="KW-0812">Transmembrane</keyword>
<dbReference type="WBParaSite" id="nRc.2.0.1.t38393-RA">
    <property type="protein sequence ID" value="nRc.2.0.1.t38393-RA"/>
    <property type="gene ID" value="nRc.2.0.1.g38393"/>
</dbReference>
<dbReference type="Proteomes" id="UP000887565">
    <property type="component" value="Unplaced"/>
</dbReference>
<evidence type="ECO:0000313" key="3">
    <source>
        <dbReference type="WBParaSite" id="nRc.2.0.1.t38393-RA"/>
    </source>
</evidence>
<organism evidence="2 3">
    <name type="scientific">Romanomermis culicivorax</name>
    <name type="common">Nematode worm</name>
    <dbReference type="NCBI Taxonomy" id="13658"/>
    <lineage>
        <taxon>Eukaryota</taxon>
        <taxon>Metazoa</taxon>
        <taxon>Ecdysozoa</taxon>
        <taxon>Nematoda</taxon>
        <taxon>Enoplea</taxon>
        <taxon>Dorylaimia</taxon>
        <taxon>Mermithida</taxon>
        <taxon>Mermithoidea</taxon>
        <taxon>Mermithidae</taxon>
        <taxon>Romanomermis</taxon>
    </lineage>
</organism>
<feature type="transmembrane region" description="Helical" evidence="1">
    <location>
        <begin position="157"/>
        <end position="181"/>
    </location>
</feature>
<accession>A0A915KI19</accession>
<reference evidence="3" key="1">
    <citation type="submission" date="2022-11" db="UniProtKB">
        <authorList>
            <consortium name="WormBaseParasite"/>
        </authorList>
    </citation>
    <scope>IDENTIFICATION</scope>
</reference>
<dbReference type="AlphaFoldDB" id="A0A915KI19"/>
<evidence type="ECO:0000313" key="2">
    <source>
        <dbReference type="Proteomes" id="UP000887565"/>
    </source>
</evidence>
<feature type="transmembrane region" description="Helical" evidence="1">
    <location>
        <begin position="193"/>
        <end position="213"/>
    </location>
</feature>
<protein>
    <submittedName>
        <fullName evidence="3">Uncharacterized protein</fullName>
    </submittedName>
</protein>
<evidence type="ECO:0000256" key="1">
    <source>
        <dbReference type="SAM" id="Phobius"/>
    </source>
</evidence>
<keyword evidence="2" id="KW-1185">Reference proteome</keyword>